<evidence type="ECO:0000259" key="3">
    <source>
        <dbReference type="Pfam" id="PF18912"/>
    </source>
</evidence>
<dbReference type="GO" id="GO:0016757">
    <property type="term" value="F:glycosyltransferase activity"/>
    <property type="evidence" value="ECO:0007669"/>
    <property type="project" value="UniProtKB-KW"/>
</dbReference>
<dbReference type="PANTHER" id="PTHR47505">
    <property type="entry name" value="DNA UTILIZATION PROTEIN YHGH"/>
    <property type="match status" value="1"/>
</dbReference>
<dbReference type="EMBL" id="FNXG01000003">
    <property type="protein sequence ID" value="SEH97005.1"/>
    <property type="molecule type" value="Genomic_DNA"/>
</dbReference>
<dbReference type="InterPro" id="IPR051910">
    <property type="entry name" value="ComF/GntX_DNA_util-trans"/>
</dbReference>
<gene>
    <name evidence="4" type="ORF">SAMN04488075_1977</name>
</gene>
<evidence type="ECO:0000259" key="2">
    <source>
        <dbReference type="Pfam" id="PF00156"/>
    </source>
</evidence>
<evidence type="ECO:0000313" key="4">
    <source>
        <dbReference type="EMBL" id="SEH97005.1"/>
    </source>
</evidence>
<protein>
    <submittedName>
        <fullName evidence="4">Predicted amidophosphoribosyltransferases</fullName>
    </submittedName>
</protein>
<accession>A0A1H6MGL4</accession>
<dbReference type="InterPro" id="IPR044005">
    <property type="entry name" value="DZR_2"/>
</dbReference>
<reference evidence="5" key="1">
    <citation type="submission" date="2016-10" db="EMBL/GenBank/DDBJ databases">
        <authorList>
            <person name="Varghese N."/>
            <person name="Submissions S."/>
        </authorList>
    </citation>
    <scope>NUCLEOTIDE SEQUENCE [LARGE SCALE GENOMIC DNA]</scope>
    <source>
        <strain evidence="5">DSM 11593</strain>
    </source>
</reference>
<proteinExistence type="inferred from homology"/>
<dbReference type="Pfam" id="PF18912">
    <property type="entry name" value="DZR_2"/>
    <property type="match status" value="1"/>
</dbReference>
<keyword evidence="5" id="KW-1185">Reference proteome</keyword>
<dbReference type="Pfam" id="PF00156">
    <property type="entry name" value="Pribosyltran"/>
    <property type="match status" value="1"/>
</dbReference>
<dbReference type="InterPro" id="IPR029057">
    <property type="entry name" value="PRTase-like"/>
</dbReference>
<comment type="similarity">
    <text evidence="1">Belongs to the ComF/GntX family.</text>
</comment>
<name>A0A1H6MGL4_9RHOB</name>
<keyword evidence="4" id="KW-0808">Transferase</keyword>
<dbReference type="STRING" id="65735.SAMN04488075_1977"/>
<organism evidence="4 5">
    <name type="scientific">Paracoccus alkenifer</name>
    <dbReference type="NCBI Taxonomy" id="65735"/>
    <lineage>
        <taxon>Bacteria</taxon>
        <taxon>Pseudomonadati</taxon>
        <taxon>Pseudomonadota</taxon>
        <taxon>Alphaproteobacteria</taxon>
        <taxon>Rhodobacterales</taxon>
        <taxon>Paracoccaceae</taxon>
        <taxon>Paracoccus</taxon>
    </lineage>
</organism>
<dbReference type="SUPFAM" id="SSF53271">
    <property type="entry name" value="PRTase-like"/>
    <property type="match status" value="1"/>
</dbReference>
<evidence type="ECO:0000313" key="5">
    <source>
        <dbReference type="Proteomes" id="UP000199125"/>
    </source>
</evidence>
<dbReference type="InterPro" id="IPR000836">
    <property type="entry name" value="PRTase_dom"/>
</dbReference>
<dbReference type="OrthoDB" id="9779910at2"/>
<keyword evidence="4" id="KW-0328">Glycosyltransferase</keyword>
<feature type="domain" description="Phosphoribosyltransferase" evidence="2">
    <location>
        <begin position="167"/>
        <end position="237"/>
    </location>
</feature>
<dbReference type="Proteomes" id="UP000199125">
    <property type="component" value="Unassembled WGS sequence"/>
</dbReference>
<dbReference type="Gene3D" id="3.40.50.2020">
    <property type="match status" value="1"/>
</dbReference>
<dbReference type="RefSeq" id="WP_090847906.1">
    <property type="nucleotide sequence ID" value="NZ_FNXG01000003.1"/>
</dbReference>
<dbReference type="CDD" id="cd06223">
    <property type="entry name" value="PRTases_typeI"/>
    <property type="match status" value="1"/>
</dbReference>
<feature type="domain" description="Double zinc ribbon" evidence="3">
    <location>
        <begin position="6"/>
        <end position="67"/>
    </location>
</feature>
<sequence>MKATVATVFPPQCLDCGGPVADSGALCPSCWAEADFIGGCVCGRCGTPLPGLAADEGDEPLACDDCLATPRPWAQGRAALVYDGAGRRLALALKHADRPDLAPALGRWLAVASAPLVGPDTLVVPVPMHPLRLLRRKYNQAALLAAAVARAHGLRALPAALRRKRHTPMQDHRSVSDRFANVEDAITVSIRARQVLAGRPVLLIDDVMASGATLSAAAGALTATGAGPVAVAVLARAVKDGPRRAVYSDRLAG</sequence>
<dbReference type="AlphaFoldDB" id="A0A1H6MGL4"/>
<dbReference type="PANTHER" id="PTHR47505:SF1">
    <property type="entry name" value="DNA UTILIZATION PROTEIN YHGH"/>
    <property type="match status" value="1"/>
</dbReference>
<evidence type="ECO:0000256" key="1">
    <source>
        <dbReference type="ARBA" id="ARBA00008007"/>
    </source>
</evidence>